<keyword evidence="2" id="KW-0378">Hydrolase</keyword>
<dbReference type="GO" id="GO:0009307">
    <property type="term" value="P:DNA restriction-modification system"/>
    <property type="evidence" value="ECO:0007669"/>
    <property type="project" value="UniProtKB-KW"/>
</dbReference>
<dbReference type="InterPro" id="IPR055180">
    <property type="entry name" value="HsdR_RecA-like_helicase_dom_2"/>
</dbReference>
<name>A0A2S9SUR2_9BACT</name>
<dbReference type="PROSITE" id="PS51192">
    <property type="entry name" value="HELICASE_ATP_BIND_1"/>
    <property type="match status" value="1"/>
</dbReference>
<dbReference type="InterPro" id="IPR027417">
    <property type="entry name" value="P-loop_NTPase"/>
</dbReference>
<dbReference type="InterPro" id="IPR014001">
    <property type="entry name" value="Helicase_ATP-bd"/>
</dbReference>
<dbReference type="EMBL" id="NXGH01000005">
    <property type="protein sequence ID" value="PRM90336.1"/>
    <property type="molecule type" value="Genomic_DNA"/>
</dbReference>
<dbReference type="RefSeq" id="WP_105911192.1">
    <property type="nucleotide sequence ID" value="NZ_NXGH01000005.1"/>
</dbReference>
<dbReference type="OrthoDB" id="9758243at2"/>
<dbReference type="AlphaFoldDB" id="A0A2S9SUR2"/>
<keyword evidence="2" id="KW-0540">Nuclease</keyword>
<dbReference type="GO" id="GO:0009035">
    <property type="term" value="F:type I site-specific deoxyribonuclease activity"/>
    <property type="evidence" value="ECO:0007669"/>
    <property type="project" value="UniProtKB-EC"/>
</dbReference>
<dbReference type="SUPFAM" id="SSF52540">
    <property type="entry name" value="P-loop containing nucleoside triphosphate hydrolases"/>
    <property type="match status" value="1"/>
</dbReference>
<evidence type="ECO:0000313" key="2">
    <source>
        <dbReference type="EMBL" id="PRM90336.1"/>
    </source>
</evidence>
<dbReference type="PANTHER" id="PTHR42927">
    <property type="entry name" value="HELICASE SUPERFAMILY 1 AND 2 DOMAIN-CONTAINING PROTEIN"/>
    <property type="match status" value="1"/>
</dbReference>
<dbReference type="GO" id="GO:0003677">
    <property type="term" value="F:DNA binding"/>
    <property type="evidence" value="ECO:0007669"/>
    <property type="project" value="UniProtKB-KW"/>
</dbReference>
<sequence>MAHIKEKDIEESIQNSLFKSGFAQSVSSDFDRISCINKVELFKFLENSQSELLDEFKKFRPTNWQEKLLDMIDTNIKQKGLISVLRDGVEDYSLSSNLRLVYFKPNNNKNQETLKLYNSNIFSLTRQLYFEESAKTSIDLVVFLNGFPIVVIELKNKYTGQNSKDAEKQFKLDRSFKNKLTEFNTRTLIYFAVDNDEVSMTTELKGKDTFFLPFNKGFENGCGNPMVDGKFKTHYLWEEILSQDSLLDIFRNFYFIQVDEKDPKKKIAIFPRYHQLDVVKKVEQKVKEEKQGNKYLIQHSAGSGKTNSISWLAHRLSKLHDENENPIFDSVIVITDRKVLDRQLQDAIYQLDKTKGIVVKIDKNKNSNDLALALQKKAKIIITTIQKFAYAYKKIDVIDKHNYAIIIDEAHSSTSGENINYLKLTLSGKNLDEAKEFDLKYESNSEDDVNKMLEAITDTRHLSFFAFTATPKDKTMQIFGRVEDDGLAHEFHLYSMRQAIEEGFILDPLKNYMISDTYFKIGKKIKDNPIFEKRGANKAIGSFINLHEHNINQKVETIVEDFMANRIFWLANKAKAMIVTSSRLHALKYKLAMDEYLAKNYPNIKSLIAFSGELEIDEVKYTEESLNAIKESELPEVFDSVDSIKFLIVADKYQTGFDQPKLCAMYVDKMLDGVTAVQTLSRLNRVARGKDNTFVLDFVNEQETILKSFSRYYTCSNIEKMTDPNIVFEFYHKIDEFHICYEEEVKAYCKLYLKENRNSDDIANMDNLVSVAIERFNKIKDKTKEDEFKTYVIKFFRAYNFLIQIYPIKKTSLYEMYIYLGGLIKKFPKDMINKVELDNLLSLDFYKLKRMNGDEINGADLYLTTIVAEPLQGYSEGSSRTKDKDEVDLNSLIQRINDLFGLELSDEDRLAFFDQPLEAHKKNEDLKDIAIVNSYDEFEEQFKKGFFLKMMVDKRSTNEEMFNKIITDNSLKSYLLENMSRELYRHFNS</sequence>
<evidence type="ECO:0000259" key="1">
    <source>
        <dbReference type="PROSITE" id="PS51192"/>
    </source>
</evidence>
<accession>A0A2S9SUR2</accession>
<organism evidence="2 3">
    <name type="scientific">Aliarcobacter cryaerophilus</name>
    <dbReference type="NCBI Taxonomy" id="28198"/>
    <lineage>
        <taxon>Bacteria</taxon>
        <taxon>Pseudomonadati</taxon>
        <taxon>Campylobacterota</taxon>
        <taxon>Epsilonproteobacteria</taxon>
        <taxon>Campylobacterales</taxon>
        <taxon>Arcobacteraceae</taxon>
        <taxon>Aliarcobacter</taxon>
    </lineage>
</organism>
<dbReference type="Pfam" id="PF04313">
    <property type="entry name" value="HSDR_N"/>
    <property type="match status" value="1"/>
</dbReference>
<comment type="caution">
    <text evidence="2">The sequence shown here is derived from an EMBL/GenBank/DDBJ whole genome shotgun (WGS) entry which is preliminary data.</text>
</comment>
<dbReference type="Pfam" id="PF18766">
    <property type="entry name" value="SWI2_SNF2"/>
    <property type="match status" value="1"/>
</dbReference>
<dbReference type="Proteomes" id="UP000238649">
    <property type="component" value="Unassembled WGS sequence"/>
</dbReference>
<evidence type="ECO:0000313" key="3">
    <source>
        <dbReference type="Proteomes" id="UP000238649"/>
    </source>
</evidence>
<proteinExistence type="predicted"/>
<dbReference type="InterPro" id="IPR040980">
    <property type="entry name" value="SWI2_SNF2"/>
</dbReference>
<feature type="domain" description="Helicase ATP-binding" evidence="1">
    <location>
        <begin position="286"/>
        <end position="489"/>
    </location>
</feature>
<dbReference type="PANTHER" id="PTHR42927:SF1">
    <property type="entry name" value="HELICASE SUPERFAMILY 1 AND 2 DOMAIN-CONTAINING PROTEIN"/>
    <property type="match status" value="1"/>
</dbReference>
<protein>
    <submittedName>
        <fullName evidence="2">Restriction endonuclease subunit R</fullName>
    </submittedName>
</protein>
<keyword evidence="2" id="KW-0255">Endonuclease</keyword>
<dbReference type="SMART" id="SM00487">
    <property type="entry name" value="DEXDc"/>
    <property type="match status" value="1"/>
</dbReference>
<dbReference type="Gene3D" id="3.40.50.300">
    <property type="entry name" value="P-loop containing nucleotide triphosphate hydrolases"/>
    <property type="match status" value="2"/>
</dbReference>
<gene>
    <name evidence="2" type="ORF">CJ671_02710</name>
</gene>
<dbReference type="Gene3D" id="3.90.1570.50">
    <property type="match status" value="1"/>
</dbReference>
<dbReference type="GO" id="GO:0005524">
    <property type="term" value="F:ATP binding"/>
    <property type="evidence" value="ECO:0007669"/>
    <property type="project" value="UniProtKB-KW"/>
</dbReference>
<reference evidence="2 3" key="1">
    <citation type="submission" date="2017-09" db="EMBL/GenBank/DDBJ databases">
        <title>Reassesment of A. cryaerophilus.</title>
        <authorList>
            <person name="Perez-Cataluna A."/>
            <person name="Collado L."/>
            <person name="Salgado O."/>
            <person name="Lefinanco V."/>
            <person name="Figueras M.J."/>
        </authorList>
    </citation>
    <scope>NUCLEOTIDE SEQUENCE [LARGE SCALE GENOMIC DNA]</scope>
    <source>
        <strain evidence="2 3">LMG 9871</strain>
    </source>
</reference>
<dbReference type="InterPro" id="IPR007409">
    <property type="entry name" value="Restrct_endonuc_type1_HsdR_N"/>
</dbReference>
<dbReference type="Pfam" id="PF22679">
    <property type="entry name" value="T1R_D3-like"/>
    <property type="match status" value="1"/>
</dbReference>